<evidence type="ECO:0000313" key="2">
    <source>
        <dbReference type="EMBL" id="MFD1746416.1"/>
    </source>
</evidence>
<dbReference type="EMBL" id="JBHUEQ010000023">
    <property type="protein sequence ID" value="MFD1746416.1"/>
    <property type="molecule type" value="Genomic_DNA"/>
</dbReference>
<organism evidence="2 3">
    <name type="scientific">Rhizobium helianthi</name>
    <dbReference type="NCBI Taxonomy" id="1132695"/>
    <lineage>
        <taxon>Bacteria</taxon>
        <taxon>Pseudomonadati</taxon>
        <taxon>Pseudomonadota</taxon>
        <taxon>Alphaproteobacteria</taxon>
        <taxon>Hyphomicrobiales</taxon>
        <taxon>Rhizobiaceae</taxon>
        <taxon>Rhizobium/Agrobacterium group</taxon>
        <taxon>Rhizobium</taxon>
    </lineage>
</organism>
<dbReference type="Proteomes" id="UP001597322">
    <property type="component" value="Unassembled WGS sequence"/>
</dbReference>
<protein>
    <submittedName>
        <fullName evidence="2">Glycosyltransferase family 25 protein</fullName>
    </submittedName>
</protein>
<name>A0ABW4M701_9HYPH</name>
<evidence type="ECO:0000259" key="1">
    <source>
        <dbReference type="Pfam" id="PF01755"/>
    </source>
</evidence>
<dbReference type="RefSeq" id="WP_377401979.1">
    <property type="nucleotide sequence ID" value="NZ_JBHUEQ010000023.1"/>
</dbReference>
<proteinExistence type="predicted"/>
<accession>A0ABW4M701</accession>
<feature type="domain" description="Glycosyl transferase family 25" evidence="1">
    <location>
        <begin position="23"/>
        <end position="205"/>
    </location>
</feature>
<keyword evidence="3" id="KW-1185">Reference proteome</keyword>
<dbReference type="CDD" id="cd06532">
    <property type="entry name" value="Glyco_transf_25"/>
    <property type="match status" value="1"/>
</dbReference>
<evidence type="ECO:0000313" key="3">
    <source>
        <dbReference type="Proteomes" id="UP001597322"/>
    </source>
</evidence>
<reference evidence="3" key="1">
    <citation type="journal article" date="2019" name="Int. J. Syst. Evol. Microbiol.">
        <title>The Global Catalogue of Microorganisms (GCM) 10K type strain sequencing project: providing services to taxonomists for standard genome sequencing and annotation.</title>
        <authorList>
            <consortium name="The Broad Institute Genomics Platform"/>
            <consortium name="The Broad Institute Genome Sequencing Center for Infectious Disease"/>
            <person name="Wu L."/>
            <person name="Ma J."/>
        </authorList>
    </citation>
    <scope>NUCLEOTIDE SEQUENCE [LARGE SCALE GENOMIC DNA]</scope>
    <source>
        <strain evidence="3">CG52</strain>
    </source>
</reference>
<dbReference type="Pfam" id="PF01755">
    <property type="entry name" value="Glyco_transf_25"/>
    <property type="match status" value="1"/>
</dbReference>
<sequence>MSNVVPLPGLVKSAPGGRPLGLFAINLDRSPDRWAEIERGFGGLAWPLHRVAGIDARQNPDEVLAVRGLEMRHPPFAVGWNARRNRLFMVTEEACFVGHVLAWRVFLASDFEHAIILEDDAVPQDGFEGAVEELLAQDLGAAIVKLEGIYRPGGRKVLPLGKVGDRLLVRSLRPVSGAAGYLITRSAAERLLERTGSALVPADDFLWSPAWHGLKVLDVAPWVVMQSGAESVIATSRDAKKTRRANLPGRSVLMALKRMQERLALLWSACDGRPWRLMNATMAQWAPEDYNKVNSKAVAAEDRRSSNG</sequence>
<gene>
    <name evidence="2" type="ORF">ACFSE1_13160</name>
</gene>
<comment type="caution">
    <text evidence="2">The sequence shown here is derived from an EMBL/GenBank/DDBJ whole genome shotgun (WGS) entry which is preliminary data.</text>
</comment>
<dbReference type="InterPro" id="IPR002654">
    <property type="entry name" value="Glyco_trans_25"/>
</dbReference>